<feature type="domain" description="Geminivirus AC4/5 conserved" evidence="1">
    <location>
        <begin position="19"/>
        <end position="61"/>
    </location>
</feature>
<gene>
    <name evidence="2" type="primary">AC5</name>
</gene>
<reference evidence="2" key="1">
    <citation type="submission" date="2011-09" db="EMBL/GenBank/DDBJ databases">
        <title>Whitefly-transmitted geminiviruses in ornamental plants in Taiwan.</title>
        <authorList>
            <person name="Cheng Y.-H."/>
            <person name="Lin H.-C."/>
            <person name="Chang C.-A."/>
            <person name="Lin F.-C."/>
        </authorList>
    </citation>
    <scope>NUCLEOTIDE SEQUENCE</scope>
    <source>
        <strain evidence="2">Pt9</strain>
    </source>
</reference>
<organism evidence="2">
    <name type="scientific">Papaya leaf curl virus</name>
    <dbReference type="NCBI Taxonomy" id="53260"/>
    <lineage>
        <taxon>Viruses</taxon>
        <taxon>Monodnaviria</taxon>
        <taxon>Shotokuvirae</taxon>
        <taxon>Cressdnaviricota</taxon>
        <taxon>Repensiviricetes</taxon>
        <taxon>Geplafuvirales</taxon>
        <taxon>Geminiviridae</taxon>
        <taxon>Begomovirus</taxon>
        <taxon>Begomovirus caricae</taxon>
    </lineage>
</organism>
<dbReference type="Pfam" id="PF08464">
    <property type="entry name" value="Gemini_AC4_5_2"/>
    <property type="match status" value="1"/>
</dbReference>
<protein>
    <submittedName>
        <fullName evidence="2">AC5 protein</fullName>
    </submittedName>
</protein>
<dbReference type="InterPro" id="IPR013671">
    <property type="entry name" value="Gemini_AC4/5_cons-dom"/>
</dbReference>
<dbReference type="EMBL" id="JN703795">
    <property type="protein sequence ID" value="AFA43810.1"/>
    <property type="molecule type" value="Genomic_DNA"/>
</dbReference>
<sequence>MSKPITTSDIGDTKDLTYMGYIMTLFIRLDLTWAFTPTRDIRASVHSVNSGLPVHGPVDPCSPFVCDEDSRGSSTAAVRAVEVETAAYLRSGCGNDNICWSLRHNSLHVRQKLNLE</sequence>
<evidence type="ECO:0000259" key="1">
    <source>
        <dbReference type="Pfam" id="PF08464"/>
    </source>
</evidence>
<accession>H6UWZ8</accession>
<proteinExistence type="predicted"/>
<name>H6UWZ8_9GEMI</name>
<evidence type="ECO:0000313" key="2">
    <source>
        <dbReference type="EMBL" id="AFA43810.1"/>
    </source>
</evidence>